<dbReference type="AlphaFoldDB" id="A0A9D3ZY26"/>
<evidence type="ECO:0000256" key="1">
    <source>
        <dbReference type="SAM" id="Phobius"/>
    </source>
</evidence>
<keyword evidence="1" id="KW-0812">Transmembrane</keyword>
<dbReference type="Proteomes" id="UP000828251">
    <property type="component" value="Unassembled WGS sequence"/>
</dbReference>
<evidence type="ECO:0000313" key="2">
    <source>
        <dbReference type="EMBL" id="KAH1073501.1"/>
    </source>
</evidence>
<protein>
    <submittedName>
        <fullName evidence="2">Uncharacterized protein</fullName>
    </submittedName>
</protein>
<feature type="transmembrane region" description="Helical" evidence="1">
    <location>
        <begin position="18"/>
        <end position="38"/>
    </location>
</feature>
<comment type="caution">
    <text evidence="2">The sequence shown here is derived from an EMBL/GenBank/DDBJ whole genome shotgun (WGS) entry which is preliminary data.</text>
</comment>
<reference evidence="2 3" key="1">
    <citation type="journal article" date="2021" name="Plant Biotechnol. J.">
        <title>Multi-omics assisted identification of the key and species-specific regulatory components of drought-tolerant mechanisms in Gossypium stocksii.</title>
        <authorList>
            <person name="Yu D."/>
            <person name="Ke L."/>
            <person name="Zhang D."/>
            <person name="Wu Y."/>
            <person name="Sun Y."/>
            <person name="Mei J."/>
            <person name="Sun J."/>
            <person name="Sun Y."/>
        </authorList>
    </citation>
    <scope>NUCLEOTIDE SEQUENCE [LARGE SCALE GENOMIC DNA]</scope>
    <source>
        <strain evidence="3">cv. E1</strain>
        <tissue evidence="2">Leaf</tissue>
    </source>
</reference>
<sequence>ASFHLPLHPFICLILTEYVIASGQLLALPWWTLVAFFIDYCKRTPSTSFPNIQSTDD</sequence>
<keyword evidence="3" id="KW-1185">Reference proteome</keyword>
<keyword evidence="1" id="KW-1133">Transmembrane helix</keyword>
<accession>A0A9D3ZY26</accession>
<proteinExistence type="predicted"/>
<name>A0A9D3ZY26_9ROSI</name>
<dbReference type="EMBL" id="JAIQCV010000008">
    <property type="protein sequence ID" value="KAH1073501.1"/>
    <property type="molecule type" value="Genomic_DNA"/>
</dbReference>
<evidence type="ECO:0000313" key="3">
    <source>
        <dbReference type="Proteomes" id="UP000828251"/>
    </source>
</evidence>
<keyword evidence="1" id="KW-0472">Membrane</keyword>
<gene>
    <name evidence="2" type="ORF">J1N35_025829</name>
</gene>
<organism evidence="2 3">
    <name type="scientific">Gossypium stocksii</name>
    <dbReference type="NCBI Taxonomy" id="47602"/>
    <lineage>
        <taxon>Eukaryota</taxon>
        <taxon>Viridiplantae</taxon>
        <taxon>Streptophyta</taxon>
        <taxon>Embryophyta</taxon>
        <taxon>Tracheophyta</taxon>
        <taxon>Spermatophyta</taxon>
        <taxon>Magnoliopsida</taxon>
        <taxon>eudicotyledons</taxon>
        <taxon>Gunneridae</taxon>
        <taxon>Pentapetalae</taxon>
        <taxon>rosids</taxon>
        <taxon>malvids</taxon>
        <taxon>Malvales</taxon>
        <taxon>Malvaceae</taxon>
        <taxon>Malvoideae</taxon>
        <taxon>Gossypium</taxon>
    </lineage>
</organism>
<feature type="non-terminal residue" evidence="2">
    <location>
        <position position="1"/>
    </location>
</feature>